<dbReference type="GO" id="GO:0008168">
    <property type="term" value="F:methyltransferase activity"/>
    <property type="evidence" value="ECO:0007669"/>
    <property type="project" value="UniProtKB-KW"/>
</dbReference>
<reference evidence="1 2" key="1">
    <citation type="submission" date="2012-10" db="EMBL/GenBank/DDBJ databases">
        <title>Draft Genome Sequence of Paenibacillus popilliae ATCC 14706T.</title>
        <authorList>
            <person name="Iiyama K."/>
            <person name="Mori K."/>
            <person name="Mon H."/>
            <person name="Chieda Y."/>
            <person name="Lee J.M."/>
            <person name="Kusakabe T."/>
            <person name="Tashiro K."/>
            <person name="Asano S."/>
            <person name="Yasunaga-Aoki C."/>
            <person name="Shimizu S."/>
        </authorList>
    </citation>
    <scope>NUCLEOTIDE SEQUENCE [LARGE SCALE GENOMIC DNA]</scope>
    <source>
        <strain evidence="1 2">ATCC 14706</strain>
    </source>
</reference>
<protein>
    <submittedName>
        <fullName evidence="1">Protein-L-isoaspartate carboxylmethyltransferase</fullName>
    </submittedName>
</protein>
<keyword evidence="2" id="KW-1185">Reference proteome</keyword>
<accession>M9M5S6</accession>
<gene>
    <name evidence="1" type="ORF">PPOP_3910</name>
</gene>
<proteinExistence type="predicted"/>
<keyword evidence="1" id="KW-0808">Transferase</keyword>
<dbReference type="GO" id="GO:0032259">
    <property type="term" value="P:methylation"/>
    <property type="evidence" value="ECO:0007669"/>
    <property type="project" value="UniProtKB-KW"/>
</dbReference>
<keyword evidence="1" id="KW-0489">Methyltransferase</keyword>
<dbReference type="Proteomes" id="UP000029453">
    <property type="component" value="Unassembled WGS sequence"/>
</dbReference>
<organism evidence="1 2">
    <name type="scientific">Paenibacillus popilliae ATCC 14706</name>
    <dbReference type="NCBI Taxonomy" id="1212764"/>
    <lineage>
        <taxon>Bacteria</taxon>
        <taxon>Bacillati</taxon>
        <taxon>Bacillota</taxon>
        <taxon>Bacilli</taxon>
        <taxon>Bacillales</taxon>
        <taxon>Paenibacillaceae</taxon>
        <taxon>Paenibacillus</taxon>
    </lineage>
</organism>
<name>M9M5S6_PAEPP</name>
<dbReference type="EMBL" id="BALG01000528">
    <property type="protein sequence ID" value="GAC44504.1"/>
    <property type="molecule type" value="Genomic_DNA"/>
</dbReference>
<evidence type="ECO:0000313" key="1">
    <source>
        <dbReference type="EMBL" id="GAC44504.1"/>
    </source>
</evidence>
<evidence type="ECO:0000313" key="2">
    <source>
        <dbReference type="Proteomes" id="UP000029453"/>
    </source>
</evidence>
<sequence>MFASVPAIYASPLIIDLDSEESVNGFTSAKPKVNLIYQSKAPGNGIYVRDSFHFMPDIIYSSLKSGEHKVARYVKLRQGEKVWIGSLYSKTLTDGSTSFGYSEDELEITSDKDGYYLVEYSAPNSDVGVKEYSIRTIVEITD</sequence>
<comment type="caution">
    <text evidence="1">The sequence shown here is derived from an EMBL/GenBank/DDBJ whole genome shotgun (WGS) entry which is preliminary data.</text>
</comment>
<dbReference type="AlphaFoldDB" id="M9M5S6"/>